<keyword evidence="2" id="KW-1185">Reference proteome</keyword>
<dbReference type="AlphaFoldDB" id="A0A1W2CIT9"/>
<proteinExistence type="predicted"/>
<gene>
    <name evidence="1" type="ORF">SAMN05661093_02030</name>
</gene>
<accession>A0A1W2CIT9</accession>
<protein>
    <recommendedName>
        <fullName evidence="3">Integrase SAM-like N-terminal domain-containing protein</fullName>
    </recommendedName>
</protein>
<evidence type="ECO:0008006" key="3">
    <source>
        <dbReference type="Google" id="ProtNLM"/>
    </source>
</evidence>
<sequence length="142" mass="15199">MRLAVVRSAGTAVRSPSPLELDDFEQELVDQYALAAAASGTTDNHIAHERSVLFAFIRHIGRHVWTAQPLDVDGFLHQQRKGLGLAGSTVHGKAGALARFYDSSSATCWTAKPPTCLSVSRTRSPLAGLSARPTTPPPGQRL</sequence>
<evidence type="ECO:0000313" key="2">
    <source>
        <dbReference type="Proteomes" id="UP000192674"/>
    </source>
</evidence>
<dbReference type="EMBL" id="FWXV01000002">
    <property type="protein sequence ID" value="SMC85159.1"/>
    <property type="molecule type" value="Genomic_DNA"/>
</dbReference>
<name>A0A1W2CIT9_KIBAR</name>
<dbReference type="RefSeq" id="WP_200825520.1">
    <property type="nucleotide sequence ID" value="NZ_FWXV01000002.1"/>
</dbReference>
<reference evidence="1 2" key="1">
    <citation type="submission" date="2017-04" db="EMBL/GenBank/DDBJ databases">
        <authorList>
            <person name="Afonso C.L."/>
            <person name="Miller P.J."/>
            <person name="Scott M.A."/>
            <person name="Spackman E."/>
            <person name="Goraichik I."/>
            <person name="Dimitrov K.M."/>
            <person name="Suarez D.L."/>
            <person name="Swayne D.E."/>
        </authorList>
    </citation>
    <scope>NUCLEOTIDE SEQUENCE [LARGE SCALE GENOMIC DNA]</scope>
    <source>
        <strain evidence="1 2">DSM 43828</strain>
    </source>
</reference>
<evidence type="ECO:0000313" key="1">
    <source>
        <dbReference type="EMBL" id="SMC85159.1"/>
    </source>
</evidence>
<dbReference type="Proteomes" id="UP000192674">
    <property type="component" value="Unassembled WGS sequence"/>
</dbReference>
<organism evidence="1 2">
    <name type="scientific">Kibdelosporangium aridum</name>
    <dbReference type="NCBI Taxonomy" id="2030"/>
    <lineage>
        <taxon>Bacteria</taxon>
        <taxon>Bacillati</taxon>
        <taxon>Actinomycetota</taxon>
        <taxon>Actinomycetes</taxon>
        <taxon>Pseudonocardiales</taxon>
        <taxon>Pseudonocardiaceae</taxon>
        <taxon>Kibdelosporangium</taxon>
    </lineage>
</organism>